<evidence type="ECO:0000313" key="3">
    <source>
        <dbReference type="Proteomes" id="UP001630127"/>
    </source>
</evidence>
<proteinExistence type="predicted"/>
<dbReference type="Pfam" id="PF12776">
    <property type="entry name" value="Myb_DNA-bind_3"/>
    <property type="match status" value="1"/>
</dbReference>
<protein>
    <recommendedName>
        <fullName evidence="1">Myb/SANT-like domain-containing protein</fullName>
    </recommendedName>
</protein>
<keyword evidence="3" id="KW-1185">Reference proteome</keyword>
<gene>
    <name evidence="2" type="ORF">ACH5RR_012617</name>
</gene>
<dbReference type="EMBL" id="JBJUIK010000005">
    <property type="protein sequence ID" value="KAL3527961.1"/>
    <property type="molecule type" value="Genomic_DNA"/>
</dbReference>
<organism evidence="2 3">
    <name type="scientific">Cinchona calisaya</name>
    <dbReference type="NCBI Taxonomy" id="153742"/>
    <lineage>
        <taxon>Eukaryota</taxon>
        <taxon>Viridiplantae</taxon>
        <taxon>Streptophyta</taxon>
        <taxon>Embryophyta</taxon>
        <taxon>Tracheophyta</taxon>
        <taxon>Spermatophyta</taxon>
        <taxon>Magnoliopsida</taxon>
        <taxon>eudicotyledons</taxon>
        <taxon>Gunneridae</taxon>
        <taxon>Pentapetalae</taxon>
        <taxon>asterids</taxon>
        <taxon>lamiids</taxon>
        <taxon>Gentianales</taxon>
        <taxon>Rubiaceae</taxon>
        <taxon>Cinchonoideae</taxon>
        <taxon>Cinchoneae</taxon>
        <taxon>Cinchona</taxon>
    </lineage>
</organism>
<feature type="domain" description="Myb/SANT-like" evidence="1">
    <location>
        <begin position="1"/>
        <end position="36"/>
    </location>
</feature>
<dbReference type="InterPro" id="IPR024752">
    <property type="entry name" value="Myb/SANT-like_dom"/>
</dbReference>
<evidence type="ECO:0000313" key="2">
    <source>
        <dbReference type="EMBL" id="KAL3527961.1"/>
    </source>
</evidence>
<dbReference type="AlphaFoldDB" id="A0ABD3A877"/>
<sequence length="122" mass="14085">MKKEWQLWNKLIGIETGLGWDPTKKTIDASDDWWNKRLEIVPEAAKFREKGLEHYFKLDILFMDVTAIGNRPWTPSSGTLPSQFGSHEVDFGDKNNDFVEINEDSPTTEQLDVLLENDAIME</sequence>
<comment type="caution">
    <text evidence="2">The sequence shown here is derived from an EMBL/GenBank/DDBJ whole genome shotgun (WGS) entry which is preliminary data.</text>
</comment>
<dbReference type="PANTHER" id="PTHR31704:SF37">
    <property type="entry name" value="HEAT SHOCK PROTEIN"/>
    <property type="match status" value="1"/>
</dbReference>
<accession>A0ABD3A877</accession>
<dbReference type="PANTHER" id="PTHR31704">
    <property type="entry name" value="MYB/SANT-LIKE DNA-BINDING DOMAIN PROTEIN-RELATED"/>
    <property type="match status" value="1"/>
</dbReference>
<dbReference type="Proteomes" id="UP001630127">
    <property type="component" value="Unassembled WGS sequence"/>
</dbReference>
<evidence type="ECO:0000259" key="1">
    <source>
        <dbReference type="Pfam" id="PF12776"/>
    </source>
</evidence>
<reference evidence="2 3" key="1">
    <citation type="submission" date="2024-11" db="EMBL/GenBank/DDBJ databases">
        <title>A near-complete genome assembly of Cinchona calisaya.</title>
        <authorList>
            <person name="Lian D.C."/>
            <person name="Zhao X.W."/>
            <person name="Wei L."/>
        </authorList>
    </citation>
    <scope>NUCLEOTIDE SEQUENCE [LARGE SCALE GENOMIC DNA]</scope>
    <source>
        <tissue evidence="2">Nenye</tissue>
    </source>
</reference>
<name>A0ABD3A877_9GENT</name>